<evidence type="ECO:0000313" key="3">
    <source>
        <dbReference type="Proteomes" id="UP000832041"/>
    </source>
</evidence>
<proteinExistence type="predicted"/>
<dbReference type="Proteomes" id="UP000832041">
    <property type="component" value="Chromosome"/>
</dbReference>
<reference evidence="2 3" key="1">
    <citation type="submission" date="2020-04" db="EMBL/GenBank/DDBJ databases">
        <title>Thermobifida alba genome sequencing and assembly.</title>
        <authorList>
            <person name="Luzics S."/>
            <person name="Horvath B."/>
            <person name="Nagy I."/>
            <person name="Toth A."/>
            <person name="Nagy I."/>
            <person name="Kukolya J."/>
        </authorList>
    </citation>
    <scope>NUCLEOTIDE SEQUENCE [LARGE SCALE GENOMIC DNA]</scope>
    <source>
        <strain evidence="2 3">DSM 43795</strain>
    </source>
</reference>
<evidence type="ECO:0000313" key="2">
    <source>
        <dbReference type="EMBL" id="UPT21418.1"/>
    </source>
</evidence>
<sequence length="65" mass="7277">MGIRDTFDKAKKLAGKHSDKVEQGLDKGAEQAKQRTGGKYDEHIDKADEAAGDYVRKQGEQDQER</sequence>
<dbReference type="Pfam" id="PF14013">
    <property type="entry name" value="MT0933_antitox"/>
    <property type="match status" value="1"/>
</dbReference>
<evidence type="ECO:0000256" key="1">
    <source>
        <dbReference type="SAM" id="MobiDB-lite"/>
    </source>
</evidence>
<name>A0ABY4L157_THEAE</name>
<keyword evidence="3" id="KW-1185">Reference proteome</keyword>
<organism evidence="2 3">
    <name type="scientific">Thermobifida alba</name>
    <name type="common">Thermomonospora alba</name>
    <dbReference type="NCBI Taxonomy" id="53522"/>
    <lineage>
        <taxon>Bacteria</taxon>
        <taxon>Bacillati</taxon>
        <taxon>Actinomycetota</taxon>
        <taxon>Actinomycetes</taxon>
        <taxon>Streptosporangiales</taxon>
        <taxon>Nocardiopsidaceae</taxon>
        <taxon>Thermobifida</taxon>
    </lineage>
</organism>
<dbReference type="EMBL" id="CP051627">
    <property type="protein sequence ID" value="UPT21418.1"/>
    <property type="molecule type" value="Genomic_DNA"/>
</dbReference>
<protein>
    <submittedName>
        <fullName evidence="2">Antitoxin</fullName>
    </submittedName>
</protein>
<dbReference type="RefSeq" id="WP_248589891.1">
    <property type="nucleotide sequence ID" value="NZ_BAABEB010000002.1"/>
</dbReference>
<gene>
    <name evidence="2" type="ORF">FOF52_11015</name>
</gene>
<dbReference type="InterPro" id="IPR028037">
    <property type="entry name" value="Antitoxin_Rv0909/MT0933"/>
</dbReference>
<accession>A0ABY4L157</accession>
<feature type="region of interest" description="Disordered" evidence="1">
    <location>
        <begin position="1"/>
        <end position="65"/>
    </location>
</feature>